<evidence type="ECO:0000256" key="4">
    <source>
        <dbReference type="ARBA" id="ARBA00023015"/>
    </source>
</evidence>
<dbReference type="PANTHER" id="PTHR11078:SF3">
    <property type="entry name" value="ANTITERMINATION NUSB DOMAIN-CONTAINING PROTEIN"/>
    <property type="match status" value="1"/>
</dbReference>
<accession>D9S3T9</accession>
<dbReference type="STRING" id="555079.Toce_1311"/>
<evidence type="ECO:0000313" key="8">
    <source>
        <dbReference type="EMBL" id="ADL08066.1"/>
    </source>
</evidence>
<dbReference type="GO" id="GO:0005829">
    <property type="term" value="C:cytosol"/>
    <property type="evidence" value="ECO:0007669"/>
    <property type="project" value="TreeGrafter"/>
</dbReference>
<keyword evidence="5 6" id="KW-0804">Transcription</keyword>
<dbReference type="PANTHER" id="PTHR11078">
    <property type="entry name" value="N UTILIZATION SUBSTANCE PROTEIN B-RELATED"/>
    <property type="match status" value="1"/>
</dbReference>
<dbReference type="EMBL" id="CP002131">
    <property type="protein sequence ID" value="ADL08066.1"/>
    <property type="molecule type" value="Genomic_DNA"/>
</dbReference>
<dbReference type="GO" id="GO:0006353">
    <property type="term" value="P:DNA-templated transcription termination"/>
    <property type="evidence" value="ECO:0007669"/>
    <property type="project" value="UniProtKB-UniRule"/>
</dbReference>
<dbReference type="Pfam" id="PF01029">
    <property type="entry name" value="NusB"/>
    <property type="match status" value="1"/>
</dbReference>
<dbReference type="HAMAP" id="MF_00073">
    <property type="entry name" value="NusB"/>
    <property type="match status" value="1"/>
</dbReference>
<evidence type="ECO:0000256" key="2">
    <source>
        <dbReference type="ARBA" id="ARBA00022814"/>
    </source>
</evidence>
<dbReference type="AlphaFoldDB" id="D9S3T9"/>
<protein>
    <recommendedName>
        <fullName evidence="6">Transcription antitermination protein NusB</fullName>
    </recommendedName>
    <alternativeName>
        <fullName evidence="6">Antitermination factor NusB</fullName>
    </alternativeName>
</protein>
<keyword evidence="3 6" id="KW-0694">RNA-binding</keyword>
<dbReference type="InterPro" id="IPR011605">
    <property type="entry name" value="NusB_fam"/>
</dbReference>
<evidence type="ECO:0000256" key="3">
    <source>
        <dbReference type="ARBA" id="ARBA00022884"/>
    </source>
</evidence>
<dbReference type="CDD" id="cd00619">
    <property type="entry name" value="Terminator_NusB"/>
    <property type="match status" value="1"/>
</dbReference>
<proteinExistence type="inferred from homology"/>
<comment type="function">
    <text evidence="6">Involved in transcription antitermination. Required for transcription of ribosomal RNA (rRNA) genes. Binds specifically to the boxA antiterminator sequence of the ribosomal RNA (rrn) operons.</text>
</comment>
<dbReference type="HOGENOM" id="CLU_087843_3_3_9"/>
<evidence type="ECO:0000256" key="6">
    <source>
        <dbReference type="HAMAP-Rule" id="MF_00073"/>
    </source>
</evidence>
<gene>
    <name evidence="6" type="primary">nusB</name>
    <name evidence="8" type="ordered locus">Toce_1311</name>
</gene>
<dbReference type="SUPFAM" id="SSF48013">
    <property type="entry name" value="NusB-like"/>
    <property type="match status" value="1"/>
</dbReference>
<evidence type="ECO:0000313" key="9">
    <source>
        <dbReference type="Proteomes" id="UP000000272"/>
    </source>
</evidence>
<keyword evidence="2 6" id="KW-0889">Transcription antitermination</keyword>
<dbReference type="NCBIfam" id="TIGR01951">
    <property type="entry name" value="nusB"/>
    <property type="match status" value="1"/>
</dbReference>
<reference evidence="8 9" key="1">
    <citation type="journal article" date="2010" name="Stand. Genomic Sci.">
        <title>Complete genome sequence of Thermosediminibacter oceani type strain (JW/IW-1228P).</title>
        <authorList>
            <person name="Pitluck S."/>
            <person name="Yasawong M."/>
            <person name="Munk C."/>
            <person name="Nolan M."/>
            <person name="Lapidus A."/>
            <person name="Lucas S."/>
            <person name="Glavina Del Rio T."/>
            <person name="Tice H."/>
            <person name="Cheng J.F."/>
            <person name="Bruce D."/>
            <person name="Detter C."/>
            <person name="Tapia R."/>
            <person name="Han C."/>
            <person name="Goodwin L."/>
            <person name="Liolios K."/>
            <person name="Ivanova N."/>
            <person name="Mavromatis K."/>
            <person name="Mikhailova N."/>
            <person name="Pati A."/>
            <person name="Chen A."/>
            <person name="Palaniappan K."/>
            <person name="Land M."/>
            <person name="Hauser L."/>
            <person name="Chang Y.J."/>
            <person name="Jeffries C.D."/>
            <person name="Rohde M."/>
            <person name="Spring S."/>
            <person name="Sikorski J."/>
            <person name="Goker M."/>
            <person name="Woyke T."/>
            <person name="Bristow J."/>
            <person name="Eisen J.A."/>
            <person name="Markowitz V."/>
            <person name="Hugenholtz P."/>
            <person name="Kyrpides N.C."/>
            <person name="Klenk H.P."/>
        </authorList>
    </citation>
    <scope>NUCLEOTIDE SEQUENCE [LARGE SCALE GENOMIC DNA]</scope>
    <source>
        <strain evidence="9">ATCC BAA-1034 / DSM 16646 / JW/IW-1228P</strain>
    </source>
</reference>
<dbReference type="InterPro" id="IPR035926">
    <property type="entry name" value="NusB-like_sf"/>
</dbReference>
<name>D9S3T9_THEOJ</name>
<sequence length="154" mass="17927">MIKFYHRVSKGVLQLSRKLAREWCFKILFAIDAGGNTIDEAMKITVNKPLNEDIREFMLKEVNGVLEKKECIDEIIDEYCVDWELERLNIADRNIMRLAIYEIFFSDDIPLSVSINEAVEIAKKYGDEKSPKFVNGVLGAIARDREKLRHRFSI</sequence>
<organism evidence="8 9">
    <name type="scientific">Thermosediminibacter oceani (strain ATCC BAA-1034 / DSM 16646 / JW/IW-1228P)</name>
    <dbReference type="NCBI Taxonomy" id="555079"/>
    <lineage>
        <taxon>Bacteria</taxon>
        <taxon>Bacillati</taxon>
        <taxon>Bacillota</taxon>
        <taxon>Clostridia</taxon>
        <taxon>Thermosediminibacterales</taxon>
        <taxon>Thermosediminibacteraceae</taxon>
        <taxon>Thermosediminibacter</taxon>
    </lineage>
</organism>
<dbReference type="KEGG" id="toc:Toce_1311"/>
<dbReference type="GO" id="GO:0003723">
    <property type="term" value="F:RNA binding"/>
    <property type="evidence" value="ECO:0007669"/>
    <property type="project" value="UniProtKB-UniRule"/>
</dbReference>
<dbReference type="Proteomes" id="UP000000272">
    <property type="component" value="Chromosome"/>
</dbReference>
<evidence type="ECO:0000256" key="5">
    <source>
        <dbReference type="ARBA" id="ARBA00023163"/>
    </source>
</evidence>
<dbReference type="GO" id="GO:0031564">
    <property type="term" value="P:transcription antitermination"/>
    <property type="evidence" value="ECO:0007669"/>
    <property type="project" value="UniProtKB-KW"/>
</dbReference>
<keyword evidence="9" id="KW-1185">Reference proteome</keyword>
<comment type="similarity">
    <text evidence="1 6">Belongs to the NusB family.</text>
</comment>
<evidence type="ECO:0000256" key="1">
    <source>
        <dbReference type="ARBA" id="ARBA00005952"/>
    </source>
</evidence>
<dbReference type="eggNOG" id="COG0781">
    <property type="taxonomic scope" value="Bacteria"/>
</dbReference>
<keyword evidence="4 6" id="KW-0805">Transcription regulation</keyword>
<feature type="domain" description="NusB/RsmB/TIM44" evidence="7">
    <location>
        <begin position="20"/>
        <end position="143"/>
    </location>
</feature>
<dbReference type="InterPro" id="IPR006027">
    <property type="entry name" value="NusB_RsmB_TIM44"/>
</dbReference>
<dbReference type="Gene3D" id="1.10.940.10">
    <property type="entry name" value="NusB-like"/>
    <property type="match status" value="1"/>
</dbReference>
<evidence type="ECO:0000259" key="7">
    <source>
        <dbReference type="Pfam" id="PF01029"/>
    </source>
</evidence>